<proteinExistence type="inferred from homology"/>
<comment type="caution">
    <text evidence="3">The sequence shown here is derived from an EMBL/GenBank/DDBJ whole genome shotgun (WGS) entry which is preliminary data.</text>
</comment>
<dbReference type="EMBL" id="JALJOR010000003">
    <property type="protein sequence ID" value="KAK9819926.1"/>
    <property type="molecule type" value="Genomic_DNA"/>
</dbReference>
<evidence type="ECO:0000256" key="2">
    <source>
        <dbReference type="ARBA" id="ARBA00022552"/>
    </source>
</evidence>
<comment type="similarity">
    <text evidence="1">Belongs to the TSR2 family.</text>
</comment>
<accession>A0AAW1QET5</accession>
<dbReference type="AlphaFoldDB" id="A0AAW1QET5"/>
<keyword evidence="2" id="KW-0698">rRNA processing</keyword>
<dbReference type="GO" id="GO:0006364">
    <property type="term" value="P:rRNA processing"/>
    <property type="evidence" value="ECO:0007669"/>
    <property type="project" value="UniProtKB-KW"/>
</dbReference>
<organism evidence="3 4">
    <name type="scientific">[Myrmecia] bisecta</name>
    <dbReference type="NCBI Taxonomy" id="41462"/>
    <lineage>
        <taxon>Eukaryota</taxon>
        <taxon>Viridiplantae</taxon>
        <taxon>Chlorophyta</taxon>
        <taxon>core chlorophytes</taxon>
        <taxon>Trebouxiophyceae</taxon>
        <taxon>Trebouxiales</taxon>
        <taxon>Trebouxiaceae</taxon>
        <taxon>Myrmecia</taxon>
    </lineage>
</organism>
<protein>
    <recommendedName>
        <fullName evidence="5">Pre-rRNA-processing protein TSR2 homolog</fullName>
    </recommendedName>
</protein>
<name>A0AAW1QET5_9CHLO</name>
<evidence type="ECO:0000313" key="4">
    <source>
        <dbReference type="Proteomes" id="UP001489004"/>
    </source>
</evidence>
<dbReference type="Proteomes" id="UP001489004">
    <property type="component" value="Unassembled WGS sequence"/>
</dbReference>
<gene>
    <name evidence="3" type="ORF">WJX72_003963</name>
</gene>
<dbReference type="PANTHER" id="PTHR21250">
    <property type="entry name" value="PRE-RRNA-PROCESSING PROTEIN TSR2 HOMOLOG"/>
    <property type="match status" value="1"/>
</dbReference>
<evidence type="ECO:0000313" key="3">
    <source>
        <dbReference type="EMBL" id="KAK9819926.1"/>
    </source>
</evidence>
<dbReference type="Pfam" id="PF10273">
    <property type="entry name" value="WGG"/>
    <property type="match status" value="1"/>
</dbReference>
<reference evidence="3 4" key="1">
    <citation type="journal article" date="2024" name="Nat. Commun.">
        <title>Phylogenomics reveals the evolutionary origins of lichenization in chlorophyte algae.</title>
        <authorList>
            <person name="Puginier C."/>
            <person name="Libourel C."/>
            <person name="Otte J."/>
            <person name="Skaloud P."/>
            <person name="Haon M."/>
            <person name="Grisel S."/>
            <person name="Petersen M."/>
            <person name="Berrin J.G."/>
            <person name="Delaux P.M."/>
            <person name="Dal Grande F."/>
            <person name="Keller J."/>
        </authorList>
    </citation>
    <scope>NUCLEOTIDE SEQUENCE [LARGE SCALE GENOMIC DNA]</scope>
    <source>
        <strain evidence="3 4">SAG 2043</strain>
    </source>
</reference>
<evidence type="ECO:0008006" key="5">
    <source>
        <dbReference type="Google" id="ProtNLM"/>
    </source>
</evidence>
<dbReference type="InterPro" id="IPR019398">
    <property type="entry name" value="Pre-rRNA_process_TSR2"/>
</dbReference>
<sequence>MELRNGTVVGLHTVPPEARPAFAEGVSLVLERWTALCLAIDQEWGGANSKQKAQQLYADILNWFYSNKEHYADDLEVDLEEIMLSDFNCETEDGSPLEVAKQLVQFHRECLQGDLSLIERLRRIPPSIASACVRERVDRDGTVLDEEGGSANGGDDDMDMDQAPPAIPLEPKGPIIDEEGFELVQPKGRRKVCPRDYLPALLHWTAPVEGLVTATIPAITTVKGSAATLDPAATADGDLSDFADAESINVRGLGGYSDTDEAYYSPKSAASASSLGCQHERIRDASYALEASASGADEVRPASGNLAEVQLAGPSGRSASRMAHDSSLESTSLLGECLPQWFARCDDKCDVRLANNSSLESTPLLARVRALEDRLPEQQQRLAEHRAGSARVSAANDANLLTCVETLEAAMHALLRAQNAALDRRQAEAVPQPGCCSCCCVM</sequence>
<keyword evidence="4" id="KW-1185">Reference proteome</keyword>
<evidence type="ECO:0000256" key="1">
    <source>
        <dbReference type="ARBA" id="ARBA00006524"/>
    </source>
</evidence>